<evidence type="ECO:0000313" key="1">
    <source>
        <dbReference type="EMBL" id="KAJ8917916.1"/>
    </source>
</evidence>
<proteinExistence type="predicted"/>
<dbReference type="EMBL" id="JANEYG010000029">
    <property type="protein sequence ID" value="KAJ8917916.1"/>
    <property type="molecule type" value="Genomic_DNA"/>
</dbReference>
<accession>A0AAV8VVI7</accession>
<sequence>MKIEHPYSLPHSSATAERVFSQLNLMKTKVRNSLLVDTCDGILHSKDLLDKNQCFFWKPSDNLIKMKFK</sequence>
<dbReference type="Proteomes" id="UP001159042">
    <property type="component" value="Unassembled WGS sequence"/>
</dbReference>
<comment type="caution">
    <text evidence="1">The sequence shown here is derived from an EMBL/GenBank/DDBJ whole genome shotgun (WGS) entry which is preliminary data.</text>
</comment>
<keyword evidence="2" id="KW-1185">Reference proteome</keyword>
<protein>
    <recommendedName>
        <fullName evidence="3">HAT C-terminal dimerisation domain-containing protein</fullName>
    </recommendedName>
</protein>
<gene>
    <name evidence="1" type="ORF">NQ315_002609</name>
</gene>
<evidence type="ECO:0000313" key="2">
    <source>
        <dbReference type="Proteomes" id="UP001159042"/>
    </source>
</evidence>
<name>A0AAV8VVI7_9CUCU</name>
<reference evidence="1 2" key="1">
    <citation type="journal article" date="2023" name="Insect Mol. Biol.">
        <title>Genome sequencing provides insights into the evolution of gene families encoding plant cell wall-degrading enzymes in longhorned beetles.</title>
        <authorList>
            <person name="Shin N.R."/>
            <person name="Okamura Y."/>
            <person name="Kirsch R."/>
            <person name="Pauchet Y."/>
        </authorList>
    </citation>
    <scope>NUCLEOTIDE SEQUENCE [LARGE SCALE GENOMIC DNA]</scope>
    <source>
        <strain evidence="1">EAD_L_NR</strain>
    </source>
</reference>
<dbReference type="AlphaFoldDB" id="A0AAV8VVI7"/>
<organism evidence="1 2">
    <name type="scientific">Exocentrus adspersus</name>
    <dbReference type="NCBI Taxonomy" id="1586481"/>
    <lineage>
        <taxon>Eukaryota</taxon>
        <taxon>Metazoa</taxon>
        <taxon>Ecdysozoa</taxon>
        <taxon>Arthropoda</taxon>
        <taxon>Hexapoda</taxon>
        <taxon>Insecta</taxon>
        <taxon>Pterygota</taxon>
        <taxon>Neoptera</taxon>
        <taxon>Endopterygota</taxon>
        <taxon>Coleoptera</taxon>
        <taxon>Polyphaga</taxon>
        <taxon>Cucujiformia</taxon>
        <taxon>Chrysomeloidea</taxon>
        <taxon>Cerambycidae</taxon>
        <taxon>Lamiinae</taxon>
        <taxon>Acanthocinini</taxon>
        <taxon>Exocentrus</taxon>
    </lineage>
</organism>
<evidence type="ECO:0008006" key="3">
    <source>
        <dbReference type="Google" id="ProtNLM"/>
    </source>
</evidence>